<comment type="caution">
    <text evidence="1">The sequence shown here is derived from an EMBL/GenBank/DDBJ whole genome shotgun (WGS) entry which is preliminary data.</text>
</comment>
<reference evidence="1" key="1">
    <citation type="journal article" date="2023" name="IScience">
        <title>Live-bearing cockroach genome reveals convergent evolutionary mechanisms linked to viviparity in insects and beyond.</title>
        <authorList>
            <person name="Fouks B."/>
            <person name="Harrison M.C."/>
            <person name="Mikhailova A.A."/>
            <person name="Marchal E."/>
            <person name="English S."/>
            <person name="Carruthers M."/>
            <person name="Jennings E.C."/>
            <person name="Chiamaka E.L."/>
            <person name="Frigard R.A."/>
            <person name="Pippel M."/>
            <person name="Attardo G.M."/>
            <person name="Benoit J.B."/>
            <person name="Bornberg-Bauer E."/>
            <person name="Tobe S.S."/>
        </authorList>
    </citation>
    <scope>NUCLEOTIDE SEQUENCE</scope>
    <source>
        <strain evidence="1">Stay&amp;Tobe</strain>
    </source>
</reference>
<evidence type="ECO:0000313" key="1">
    <source>
        <dbReference type="EMBL" id="KAJ9576615.1"/>
    </source>
</evidence>
<protein>
    <submittedName>
        <fullName evidence="1">Uncharacterized protein</fullName>
    </submittedName>
</protein>
<keyword evidence="2" id="KW-1185">Reference proteome</keyword>
<gene>
    <name evidence="1" type="ORF">L9F63_025493</name>
</gene>
<dbReference type="AlphaFoldDB" id="A0AAD7ZA51"/>
<name>A0AAD7ZA51_DIPPU</name>
<reference evidence="1" key="2">
    <citation type="submission" date="2023-05" db="EMBL/GenBank/DDBJ databases">
        <authorList>
            <person name="Fouks B."/>
        </authorList>
    </citation>
    <scope>NUCLEOTIDE SEQUENCE</scope>
    <source>
        <strain evidence="1">Stay&amp;Tobe</strain>
        <tissue evidence="1">Testes</tissue>
    </source>
</reference>
<accession>A0AAD7ZA51</accession>
<feature type="non-terminal residue" evidence="1">
    <location>
        <position position="78"/>
    </location>
</feature>
<feature type="non-terminal residue" evidence="1">
    <location>
        <position position="1"/>
    </location>
</feature>
<dbReference type="Proteomes" id="UP001233999">
    <property type="component" value="Unassembled WGS sequence"/>
</dbReference>
<organism evidence="1 2">
    <name type="scientific">Diploptera punctata</name>
    <name type="common">Pacific beetle cockroach</name>
    <dbReference type="NCBI Taxonomy" id="6984"/>
    <lineage>
        <taxon>Eukaryota</taxon>
        <taxon>Metazoa</taxon>
        <taxon>Ecdysozoa</taxon>
        <taxon>Arthropoda</taxon>
        <taxon>Hexapoda</taxon>
        <taxon>Insecta</taxon>
        <taxon>Pterygota</taxon>
        <taxon>Neoptera</taxon>
        <taxon>Polyneoptera</taxon>
        <taxon>Dictyoptera</taxon>
        <taxon>Blattodea</taxon>
        <taxon>Blaberoidea</taxon>
        <taxon>Blaberidae</taxon>
        <taxon>Diplopterinae</taxon>
        <taxon>Diploptera</taxon>
    </lineage>
</organism>
<sequence>DSCFHDIAISNIHESYEEELNFYESLRPANNTLNSLQQGFKLCRKKPLGKSRLFGLLIALELSVCIKIEHSRCRLWLF</sequence>
<dbReference type="EMBL" id="JASPKZ010009605">
    <property type="protein sequence ID" value="KAJ9576615.1"/>
    <property type="molecule type" value="Genomic_DNA"/>
</dbReference>
<evidence type="ECO:0000313" key="2">
    <source>
        <dbReference type="Proteomes" id="UP001233999"/>
    </source>
</evidence>
<proteinExistence type="predicted"/>